<feature type="domain" description="PH" evidence="1">
    <location>
        <begin position="1"/>
        <end position="73"/>
    </location>
</feature>
<dbReference type="HOGENOM" id="CLU_118275_0_0_1"/>
<dbReference type="SUPFAM" id="SSF50729">
    <property type="entry name" value="PH domain-like"/>
    <property type="match status" value="1"/>
</dbReference>
<dbReference type="InParanoid" id="K3X3Z1"/>
<dbReference type="VEuPathDB" id="FungiDB:PYU1_G011914"/>
<name>K3X3Z1_GLOUD</name>
<sequence length="145" mass="16400">MKLSSDEQSLLWRVHESQKQLTRIDLHDVNLIETSGAQGFSIVSQKGETLLDLEAENEEVRNNWVTNLQLLCEDSGDIDDAAGAAVSSDVASKFRKMVEDKAKKQAYWAKRTQELEDRKRNAEERKKQFSGAGLKYTAIAMTNRP</sequence>
<evidence type="ECO:0000313" key="3">
    <source>
        <dbReference type="Proteomes" id="UP000019132"/>
    </source>
</evidence>
<proteinExistence type="predicted"/>
<dbReference type="InterPro" id="IPR001849">
    <property type="entry name" value="PH_domain"/>
</dbReference>
<organism evidence="2 3">
    <name type="scientific">Globisporangium ultimum (strain ATCC 200006 / CBS 805.95 / DAOM BR144)</name>
    <name type="common">Pythium ultimum</name>
    <dbReference type="NCBI Taxonomy" id="431595"/>
    <lineage>
        <taxon>Eukaryota</taxon>
        <taxon>Sar</taxon>
        <taxon>Stramenopiles</taxon>
        <taxon>Oomycota</taxon>
        <taxon>Peronosporomycetes</taxon>
        <taxon>Pythiales</taxon>
        <taxon>Pythiaceae</taxon>
        <taxon>Globisporangium</taxon>
    </lineage>
</organism>
<reference evidence="2" key="3">
    <citation type="submission" date="2015-02" db="UniProtKB">
        <authorList>
            <consortium name="EnsemblProtists"/>
        </authorList>
    </citation>
    <scope>IDENTIFICATION</scope>
    <source>
        <strain evidence="2">DAOM BR144</strain>
    </source>
</reference>
<dbReference type="EnsemblProtists" id="PYU1_T011940">
    <property type="protein sequence ID" value="PYU1_T011940"/>
    <property type="gene ID" value="PYU1_G011914"/>
</dbReference>
<dbReference type="AlphaFoldDB" id="K3X3Z1"/>
<dbReference type="Proteomes" id="UP000019132">
    <property type="component" value="Unassembled WGS sequence"/>
</dbReference>
<keyword evidence="3" id="KW-1185">Reference proteome</keyword>
<evidence type="ECO:0000259" key="1">
    <source>
        <dbReference type="PROSITE" id="PS50003"/>
    </source>
</evidence>
<protein>
    <recommendedName>
        <fullName evidence="1">PH domain-containing protein</fullName>
    </recommendedName>
</protein>
<dbReference type="InterPro" id="IPR011993">
    <property type="entry name" value="PH-like_dom_sf"/>
</dbReference>
<dbReference type="PROSITE" id="PS50003">
    <property type="entry name" value="PH_DOMAIN"/>
    <property type="match status" value="1"/>
</dbReference>
<dbReference type="OMA" id="CEDSGDI"/>
<dbReference type="eggNOG" id="ENOG502S6TI">
    <property type="taxonomic scope" value="Eukaryota"/>
</dbReference>
<evidence type="ECO:0000313" key="2">
    <source>
        <dbReference type="EnsemblProtists" id="PYU1_T011940"/>
    </source>
</evidence>
<reference evidence="3" key="1">
    <citation type="journal article" date="2010" name="Genome Biol.">
        <title>Genome sequence of the necrotrophic plant pathogen Pythium ultimum reveals original pathogenicity mechanisms and effector repertoire.</title>
        <authorList>
            <person name="Levesque C.A."/>
            <person name="Brouwer H."/>
            <person name="Cano L."/>
            <person name="Hamilton J.P."/>
            <person name="Holt C."/>
            <person name="Huitema E."/>
            <person name="Raffaele S."/>
            <person name="Robideau G.P."/>
            <person name="Thines M."/>
            <person name="Win J."/>
            <person name="Zerillo M.M."/>
            <person name="Beakes G.W."/>
            <person name="Boore J.L."/>
            <person name="Busam D."/>
            <person name="Dumas B."/>
            <person name="Ferriera S."/>
            <person name="Fuerstenberg S.I."/>
            <person name="Gachon C.M."/>
            <person name="Gaulin E."/>
            <person name="Govers F."/>
            <person name="Grenville-Briggs L."/>
            <person name="Horner N."/>
            <person name="Hostetler J."/>
            <person name="Jiang R.H."/>
            <person name="Johnson J."/>
            <person name="Krajaejun T."/>
            <person name="Lin H."/>
            <person name="Meijer H.J."/>
            <person name="Moore B."/>
            <person name="Morris P."/>
            <person name="Phuntmart V."/>
            <person name="Puiu D."/>
            <person name="Shetty J."/>
            <person name="Stajich J.E."/>
            <person name="Tripathy S."/>
            <person name="Wawra S."/>
            <person name="van West P."/>
            <person name="Whitty B.R."/>
            <person name="Coutinho P.M."/>
            <person name="Henrissat B."/>
            <person name="Martin F."/>
            <person name="Thomas P.D."/>
            <person name="Tyler B.M."/>
            <person name="De Vries R.P."/>
            <person name="Kamoun S."/>
            <person name="Yandell M."/>
            <person name="Tisserat N."/>
            <person name="Buell C.R."/>
        </authorList>
    </citation>
    <scope>NUCLEOTIDE SEQUENCE</scope>
    <source>
        <strain evidence="3">DAOM:BR144</strain>
    </source>
</reference>
<accession>K3X3Z1</accession>
<dbReference type="EMBL" id="GL376621">
    <property type="status" value="NOT_ANNOTATED_CDS"/>
    <property type="molecule type" value="Genomic_DNA"/>
</dbReference>
<dbReference type="Gene3D" id="2.30.29.30">
    <property type="entry name" value="Pleckstrin-homology domain (PH domain)/Phosphotyrosine-binding domain (PTB)"/>
    <property type="match status" value="1"/>
</dbReference>
<reference evidence="3" key="2">
    <citation type="submission" date="2010-04" db="EMBL/GenBank/DDBJ databases">
        <authorList>
            <person name="Buell R."/>
            <person name="Hamilton J."/>
            <person name="Hostetler J."/>
        </authorList>
    </citation>
    <scope>NUCLEOTIDE SEQUENCE [LARGE SCALE GENOMIC DNA]</scope>
    <source>
        <strain evidence="3">DAOM:BR144</strain>
    </source>
</reference>